<dbReference type="SUPFAM" id="SSF53335">
    <property type="entry name" value="S-adenosyl-L-methionine-dependent methyltransferases"/>
    <property type="match status" value="1"/>
</dbReference>
<keyword evidence="2" id="KW-1185">Reference proteome</keyword>
<protein>
    <submittedName>
        <fullName evidence="1">DNA adenine methylase</fullName>
    </submittedName>
</protein>
<proteinExistence type="predicted"/>
<evidence type="ECO:0000313" key="2">
    <source>
        <dbReference type="Proteomes" id="UP000696413"/>
    </source>
</evidence>
<dbReference type="GO" id="GO:0032259">
    <property type="term" value="P:methylation"/>
    <property type="evidence" value="ECO:0007669"/>
    <property type="project" value="UniProtKB-KW"/>
</dbReference>
<organism evidence="1 2">
    <name type="scientific">Mycolicibacterium goodii</name>
    <name type="common">Mycobacterium goodii</name>
    <dbReference type="NCBI Taxonomy" id="134601"/>
    <lineage>
        <taxon>Bacteria</taxon>
        <taxon>Bacillati</taxon>
        <taxon>Actinomycetota</taxon>
        <taxon>Actinomycetes</taxon>
        <taxon>Mycobacteriales</taxon>
        <taxon>Mycobacteriaceae</taxon>
        <taxon>Mycolicibacterium</taxon>
    </lineage>
</organism>
<keyword evidence="1" id="KW-0489">Methyltransferase</keyword>
<comment type="caution">
    <text evidence="1">The sequence shown here is derived from an EMBL/GenBank/DDBJ whole genome shotgun (WGS) entry which is preliminary data.</text>
</comment>
<sequence>MRADTAVVSPLAERTAGAQEAAARIAGMLPDHIHYVQLQSGGLEVLLHKPPSQTETINDTGLDIVTFWRVLRDRPHDLARVCALTPLSRIEFDTARGSGSHLGVSDLEAARRVWVLLSQSADGPARLRPQWRGIRRRRQHTEPRADIATMETLAQRLKEVTLECQPAVKVVEAHSGRSGVCFYADLRANLFGAQGADPGAAFRPGPDVLLSALAKTKAAVVVRVDHTGVEMTAPPGWAQAALTVQTGHPVRLWSNRPLPVQQPLFDVDPAAAGKETP</sequence>
<keyword evidence="1" id="KW-0808">Transferase</keyword>
<evidence type="ECO:0000313" key="1">
    <source>
        <dbReference type="EMBL" id="MBU8826469.1"/>
    </source>
</evidence>
<dbReference type="EMBL" id="JAHBOM010000026">
    <property type="protein sequence ID" value="MBU8826469.1"/>
    <property type="molecule type" value="Genomic_DNA"/>
</dbReference>
<dbReference type="InterPro" id="IPR029063">
    <property type="entry name" value="SAM-dependent_MTases_sf"/>
</dbReference>
<accession>A0ABS6HUV6</accession>
<dbReference type="Proteomes" id="UP000696413">
    <property type="component" value="Unassembled WGS sequence"/>
</dbReference>
<dbReference type="RefSeq" id="WP_214395797.1">
    <property type="nucleotide sequence ID" value="NZ_JAHBOM010000026.1"/>
</dbReference>
<reference evidence="1 2" key="1">
    <citation type="submission" date="2021-05" db="EMBL/GenBank/DDBJ databases">
        <title>Draft Genome Sequences of Clinical Respiratory Isolates of Mycobacterium goodii Recovered in Ireland.</title>
        <authorList>
            <person name="Flanagan P.R."/>
            <person name="Mok S."/>
            <person name="Roycroft E."/>
            <person name="Rogers T.R."/>
            <person name="Fitzgibbon M."/>
        </authorList>
    </citation>
    <scope>NUCLEOTIDE SEQUENCE [LARGE SCALE GENOMIC DNA]</scope>
    <source>
        <strain evidence="1 2">14IE55</strain>
    </source>
</reference>
<name>A0ABS6HUV6_MYCGD</name>
<dbReference type="GO" id="GO:0008168">
    <property type="term" value="F:methyltransferase activity"/>
    <property type="evidence" value="ECO:0007669"/>
    <property type="project" value="UniProtKB-KW"/>
</dbReference>
<gene>
    <name evidence="1" type="ORF">KL859_26795</name>
</gene>